<organism evidence="1 2">
    <name type="scientific">Candidatus Doudnabacteria bacterium Gr01-1014_77</name>
    <dbReference type="NCBI Taxonomy" id="2017133"/>
    <lineage>
        <taxon>Bacteria</taxon>
        <taxon>Candidatus Doudnaibacteriota</taxon>
    </lineage>
</organism>
<accession>A0A554JA83</accession>
<sequence length="184" mass="21135">MKIIGLVGPKRSGKDTAAEYIEQKYGAKRHAHSEIFVQLLDLLGVEKSRENIIKLVGLREVFGDDVLINAINKKIQDDNSELEVITGIRFENEFENIKKYPGSILIYIDAPVEKRYKWQLNDNQYSGDSTMSFEEFVEIEKTKQTEVHIAELGKKCEYKLLNNGSKDELFSKIDGILEQHEIRA</sequence>
<gene>
    <name evidence="1" type="ORF">G01um101477_563</name>
</gene>
<dbReference type="AlphaFoldDB" id="A0A554JA83"/>
<protein>
    <recommendedName>
        <fullName evidence="3">Dephospho-CoA kinase</fullName>
    </recommendedName>
</protein>
<dbReference type="EMBL" id="VMFF01000058">
    <property type="protein sequence ID" value="TSC65226.1"/>
    <property type="molecule type" value="Genomic_DNA"/>
</dbReference>
<evidence type="ECO:0000313" key="2">
    <source>
        <dbReference type="Proteomes" id="UP000319613"/>
    </source>
</evidence>
<dbReference type="SUPFAM" id="SSF52540">
    <property type="entry name" value="P-loop containing nucleoside triphosphate hydrolases"/>
    <property type="match status" value="1"/>
</dbReference>
<dbReference type="InterPro" id="IPR027417">
    <property type="entry name" value="P-loop_NTPase"/>
</dbReference>
<comment type="caution">
    <text evidence="1">The sequence shown here is derived from an EMBL/GenBank/DDBJ whole genome shotgun (WGS) entry which is preliminary data.</text>
</comment>
<evidence type="ECO:0000313" key="1">
    <source>
        <dbReference type="EMBL" id="TSC65226.1"/>
    </source>
</evidence>
<dbReference type="PANTHER" id="PTHR41930">
    <property type="entry name" value="UPF0200 PROTEIN MJ1399"/>
    <property type="match status" value="1"/>
</dbReference>
<dbReference type="PANTHER" id="PTHR41930:SF1">
    <property type="entry name" value="DEPHOSPHO-COA KINASE"/>
    <property type="match status" value="1"/>
</dbReference>
<evidence type="ECO:0008006" key="3">
    <source>
        <dbReference type="Google" id="ProtNLM"/>
    </source>
</evidence>
<proteinExistence type="predicted"/>
<name>A0A554JA83_9BACT</name>
<reference evidence="1 2" key="1">
    <citation type="submission" date="2017-07" db="EMBL/GenBank/DDBJ databases">
        <title>Mechanisms for carbon and nitrogen cycling indicate functional differentiation within the Candidate Phyla Radiation.</title>
        <authorList>
            <person name="Danczak R.E."/>
            <person name="Johnston M.D."/>
            <person name="Kenah C."/>
            <person name="Slattery M."/>
            <person name="Wrighton K.C."/>
            <person name="Wilkins M.J."/>
        </authorList>
    </citation>
    <scope>NUCLEOTIDE SEQUENCE [LARGE SCALE GENOMIC DNA]</scope>
    <source>
        <strain evidence="1">Gr01-1014_77</strain>
    </source>
</reference>
<dbReference type="Gene3D" id="3.40.50.300">
    <property type="entry name" value="P-loop containing nucleotide triphosphate hydrolases"/>
    <property type="match status" value="1"/>
</dbReference>
<dbReference type="Proteomes" id="UP000319613">
    <property type="component" value="Unassembled WGS sequence"/>
</dbReference>